<dbReference type="InterPro" id="IPR039041">
    <property type="entry name" value="Nav/unc-53"/>
</dbReference>
<dbReference type="Pfam" id="PF25408">
    <property type="entry name" value="AAA_lid_NAV1"/>
    <property type="match status" value="1"/>
</dbReference>
<evidence type="ECO:0000256" key="3">
    <source>
        <dbReference type="SAM" id="Coils"/>
    </source>
</evidence>
<accession>A0A443R6U4</accession>
<dbReference type="EMBL" id="NCKU01001888">
    <property type="protein sequence ID" value="RWS10992.1"/>
    <property type="molecule type" value="Genomic_DNA"/>
</dbReference>
<feature type="compositionally biased region" description="Polar residues" evidence="4">
    <location>
        <begin position="320"/>
        <end position="355"/>
    </location>
</feature>
<proteinExistence type="inferred from homology"/>
<feature type="compositionally biased region" description="Low complexity" evidence="4">
    <location>
        <begin position="85"/>
        <end position="111"/>
    </location>
</feature>
<feature type="compositionally biased region" description="Basic and acidic residues" evidence="4">
    <location>
        <begin position="280"/>
        <end position="301"/>
    </location>
</feature>
<feature type="domain" description="CortBP2/NAV1-like AAA+ ATPase lid" evidence="6">
    <location>
        <begin position="1041"/>
        <end position="1159"/>
    </location>
</feature>
<feature type="region of interest" description="Disordered" evidence="4">
    <location>
        <begin position="262"/>
        <end position="361"/>
    </location>
</feature>
<feature type="compositionally biased region" description="Basic and acidic residues" evidence="4">
    <location>
        <begin position="613"/>
        <end position="624"/>
    </location>
</feature>
<dbReference type="InterPro" id="IPR027417">
    <property type="entry name" value="P-loop_NTPase"/>
</dbReference>
<dbReference type="OrthoDB" id="6513628at2759"/>
<feature type="region of interest" description="Disordered" evidence="4">
    <location>
        <begin position="38"/>
        <end position="170"/>
    </location>
</feature>
<keyword evidence="8" id="KW-1185">Reference proteome</keyword>
<feature type="compositionally biased region" description="Polar residues" evidence="4">
    <location>
        <begin position="262"/>
        <end position="272"/>
    </location>
</feature>
<organism evidence="7 8">
    <name type="scientific">Dinothrombium tinctorium</name>
    <dbReference type="NCBI Taxonomy" id="1965070"/>
    <lineage>
        <taxon>Eukaryota</taxon>
        <taxon>Metazoa</taxon>
        <taxon>Ecdysozoa</taxon>
        <taxon>Arthropoda</taxon>
        <taxon>Chelicerata</taxon>
        <taxon>Arachnida</taxon>
        <taxon>Acari</taxon>
        <taxon>Acariformes</taxon>
        <taxon>Trombidiformes</taxon>
        <taxon>Prostigmata</taxon>
        <taxon>Anystina</taxon>
        <taxon>Parasitengona</taxon>
        <taxon>Trombidioidea</taxon>
        <taxon>Trombidiidae</taxon>
        <taxon>Dinothrombium</taxon>
    </lineage>
</organism>
<dbReference type="GO" id="GO:0022008">
    <property type="term" value="P:neurogenesis"/>
    <property type="evidence" value="ECO:0007669"/>
    <property type="project" value="InterPro"/>
</dbReference>
<dbReference type="PANTHER" id="PTHR12784">
    <property type="entry name" value="STEERIN"/>
    <property type="match status" value="1"/>
</dbReference>
<evidence type="ECO:0000256" key="4">
    <source>
        <dbReference type="SAM" id="MobiDB-lite"/>
    </source>
</evidence>
<comment type="caution">
    <text evidence="7">The sequence shown here is derived from an EMBL/GenBank/DDBJ whole genome shotgun (WGS) entry which is preliminary data.</text>
</comment>
<dbReference type="InterPro" id="IPR057568">
    <property type="entry name" value="CortBP2_NAV1-like_AAA_lid"/>
</dbReference>
<dbReference type="Pfam" id="PF23092">
    <property type="entry name" value="Ubiquitin_6"/>
    <property type="match status" value="1"/>
</dbReference>
<feature type="compositionally biased region" description="Low complexity" evidence="4">
    <location>
        <begin position="132"/>
        <end position="145"/>
    </location>
</feature>
<name>A0A443R6U4_9ACAR</name>
<feature type="domain" description="Neuron navigator 1-like ubiquitin-like" evidence="5">
    <location>
        <begin position="778"/>
        <end position="858"/>
    </location>
</feature>
<feature type="region of interest" description="Disordered" evidence="4">
    <location>
        <begin position="594"/>
        <end position="626"/>
    </location>
</feature>
<evidence type="ECO:0000313" key="7">
    <source>
        <dbReference type="EMBL" id="RWS10992.1"/>
    </source>
</evidence>
<dbReference type="SUPFAM" id="SSF52540">
    <property type="entry name" value="P-loop containing nucleoside triphosphate hydrolases"/>
    <property type="match status" value="1"/>
</dbReference>
<evidence type="ECO:0000256" key="1">
    <source>
        <dbReference type="ARBA" id="ARBA00006255"/>
    </source>
</evidence>
<protein>
    <submittedName>
        <fullName evidence="7">Protein sickie-like protein</fullName>
    </submittedName>
</protein>
<gene>
    <name evidence="7" type="ORF">B4U79_08988</name>
</gene>
<evidence type="ECO:0000259" key="5">
    <source>
        <dbReference type="Pfam" id="PF23092"/>
    </source>
</evidence>
<dbReference type="Proteomes" id="UP000285301">
    <property type="component" value="Unassembled WGS sequence"/>
</dbReference>
<keyword evidence="2 3" id="KW-0175">Coiled coil</keyword>
<dbReference type="PANTHER" id="PTHR12784:SF28">
    <property type="entry name" value="PROTEIN SICKIE"/>
    <property type="match status" value="1"/>
</dbReference>
<feature type="coiled-coil region" evidence="3">
    <location>
        <begin position="688"/>
        <end position="743"/>
    </location>
</feature>
<evidence type="ECO:0000259" key="6">
    <source>
        <dbReference type="Pfam" id="PF25408"/>
    </source>
</evidence>
<sequence>MSKPSTKQCQEQSCLMYKFNQSQINPKRCVKAPNFASSVQQNSASTANGSIIPSRLPQKSDSKIPAPQPTPLAAFAHKKLQTFVPKASNKPNSRSNSPSSISKCSSNSQTSLNPCQANNSQQKEIRPPRPSSIPAAPSVAVTSPANAIKPTQSKLNPPKTNPPQNQIKKNNIITTVKDDKSNPSVKVTKTYSNSFGFGVARSDSSASLAELDSSCRSGLKPPTSRNVSMKIRSGAIPAPKSRPNSACIENTINFSATQNNYSTLRPLSSSNIPKMGLAPVREDSFTKDREEDVKNSEEKNAPNKSEPNVARVSPIRRQPELNQNNTNQHETYSANNANEGNSSIKPAVNMESSETQESKENFPLDCRSQIKLNGNITAPNGLNGFSLNTNKSLTLTSLKNRSQSNQSRVKEEAAYSDSECMKKHAKSNVSEVLLESEIMKRQLKSKPFNTEKIQMRAGIKRKECSGGNDQRNVTPSPTPSCYQSRRLSRNGELRASTTSLLSLSSTYSNHTDDKHYQEIKKLRAELIRSNEKVSSLTMQLATNAQMIVAFEQSLASMTARLHQYSVVSEQKDREINRLKSTIEALRKECQVDYSPSHYSTDSDCETRRKKLKEQKTSSSDKEEPSGWFRGSISRAFKKNRSRHKSGGSVSDADVIQTAIDCSSVPSTPLLSPKMTNHNIVEEEDFELIQKLRKQLMEKDKLLTDIRLEALSTSHQLENMKEIIAKLKAEAMLLREENNKFKQCQNRESIASSICSLTSFSDSSVFGSHEKNLNVFLNKLKLGMITVTLNTTWHQMDNSVKQTFQDYIEKLDPSLTLDVNPNEVKSYFVGNKFRELHTSHSPESPFSWVAGGNEIRIRLAEILNEVAVNSLVPKAVFEKMLPLIKDQKRLVICGPEGCGKSYAAHSLAEYLVKTYHQDSKEDIHSAIAIFTIKQNQESELNSFLTNVVDSCESKYAVKAIILNNIENISNIVEVFAPFKSIDSSIGPFIIGTMRETTPVTTSLQLHFNFRVVVWTIHMEPCKGFLSRCLRKKYFGQEIETRVRSGNTFDPNVLKILDWIVELCNRLNRCFHKFFANNTYFGKFSLFDNFDGKEFNLGPHLFISCPLNVERAQEWFINLWNQSIFPQLKSVSTSTNRNYFVDVDKWLRETYPWTPKQLPRTLLTLNEEELADSSSTRERESDPLLKTLLKLQEAI</sequence>
<dbReference type="AlphaFoldDB" id="A0A443R6U4"/>
<dbReference type="STRING" id="1965070.A0A443R6U4"/>
<dbReference type="InterPro" id="IPR057126">
    <property type="entry name" value="NAV1-like_ubiquitin-like"/>
</dbReference>
<feature type="region of interest" description="Disordered" evidence="4">
    <location>
        <begin position="462"/>
        <end position="483"/>
    </location>
</feature>
<evidence type="ECO:0000256" key="2">
    <source>
        <dbReference type="ARBA" id="ARBA00023054"/>
    </source>
</evidence>
<feature type="compositionally biased region" description="Polar residues" evidence="4">
    <location>
        <begin position="112"/>
        <end position="122"/>
    </location>
</feature>
<comment type="similarity">
    <text evidence="1">Belongs to the Nav/unc-53 family.</text>
</comment>
<feature type="compositionally biased region" description="Polar residues" evidence="4">
    <location>
        <begin position="38"/>
        <end position="51"/>
    </location>
</feature>
<reference evidence="7 8" key="1">
    <citation type="journal article" date="2018" name="Gigascience">
        <title>Genomes of trombidid mites reveal novel predicted allergens and laterally-transferred genes associated with secondary metabolism.</title>
        <authorList>
            <person name="Dong X."/>
            <person name="Chaisiri K."/>
            <person name="Xia D."/>
            <person name="Armstrong S.D."/>
            <person name="Fang Y."/>
            <person name="Donnelly M.J."/>
            <person name="Kadowaki T."/>
            <person name="McGarry J.W."/>
            <person name="Darby A.C."/>
            <person name="Makepeace B.L."/>
        </authorList>
    </citation>
    <scope>NUCLEOTIDE SEQUENCE [LARGE SCALE GENOMIC DNA]</scope>
    <source>
        <strain evidence="7">UoL-WK</strain>
    </source>
</reference>
<evidence type="ECO:0000313" key="8">
    <source>
        <dbReference type="Proteomes" id="UP000285301"/>
    </source>
</evidence>
<feature type="compositionally biased region" description="Polar residues" evidence="4">
    <location>
        <begin position="467"/>
        <end position="483"/>
    </location>
</feature>